<evidence type="ECO:0000256" key="1">
    <source>
        <dbReference type="SAM" id="SignalP"/>
    </source>
</evidence>
<protein>
    <recommendedName>
        <fullName evidence="4">DinB superfamily protein</fullName>
    </recommendedName>
</protein>
<name>A0A7L4ZQ54_9FLAO</name>
<dbReference type="KEGG" id="kan:IMCC3317_36870"/>
<dbReference type="Pfam" id="PF04978">
    <property type="entry name" value="MST"/>
    <property type="match status" value="1"/>
</dbReference>
<dbReference type="InterPro" id="IPR007061">
    <property type="entry name" value="MST-like"/>
</dbReference>
<keyword evidence="3" id="KW-1185">Reference proteome</keyword>
<gene>
    <name evidence="2" type="ORF">IMCC3317_36870</name>
</gene>
<dbReference type="OrthoDB" id="117483at2"/>
<evidence type="ECO:0000313" key="3">
    <source>
        <dbReference type="Proteomes" id="UP000464657"/>
    </source>
</evidence>
<accession>A0A7L4ZQ54</accession>
<keyword evidence="1" id="KW-0732">Signal</keyword>
<dbReference type="Gene3D" id="1.20.120.450">
    <property type="entry name" value="dinb family like domain"/>
    <property type="match status" value="1"/>
</dbReference>
<organism evidence="2 3">
    <name type="scientific">Kordia antarctica</name>
    <dbReference type="NCBI Taxonomy" id="1218801"/>
    <lineage>
        <taxon>Bacteria</taxon>
        <taxon>Pseudomonadati</taxon>
        <taxon>Bacteroidota</taxon>
        <taxon>Flavobacteriia</taxon>
        <taxon>Flavobacteriales</taxon>
        <taxon>Flavobacteriaceae</taxon>
        <taxon>Kordia</taxon>
    </lineage>
</organism>
<dbReference type="SUPFAM" id="SSF109854">
    <property type="entry name" value="DinB/YfiT-like putative metalloenzymes"/>
    <property type="match status" value="1"/>
</dbReference>
<dbReference type="AlphaFoldDB" id="A0A7L4ZQ54"/>
<evidence type="ECO:0008006" key="4">
    <source>
        <dbReference type="Google" id="ProtNLM"/>
    </source>
</evidence>
<proteinExistence type="predicted"/>
<feature type="chain" id="PRO_5029847911" description="DinB superfamily protein" evidence="1">
    <location>
        <begin position="29"/>
        <end position="383"/>
    </location>
</feature>
<feature type="signal peptide" evidence="1">
    <location>
        <begin position="1"/>
        <end position="28"/>
    </location>
</feature>
<dbReference type="Proteomes" id="UP000464657">
    <property type="component" value="Chromosome"/>
</dbReference>
<sequence>MNLLNLLSKKSFLLFLLFCFSNITSGYSQDQKWTLFAKSLKMTTDVKLKFKLTASVKLVDGNPSSWGAIWVRVDNKNNETGFFDNMGDRPVVSNTWDTYEINGYIDKNTLSLNFGGLCMYNGQFYFDDFKLFVENKNTGELEVIKLDNQNFEKEIVNNKVPGWDHNDRALPNPSNKKFNFKLANDNLSKNLSLCIIGANIEIDQTYIIGKREGYSPQVGTLISMLNNLSSRVERVVKNLDQREIDHLHDEKANSIGALIMHLAAAEKIYQLYTFENRGFNEEEEKFWGPALNLDDAGREAFKGKDVDYYLNIYKEVRAKTLEEFKKLDDNWLAKIRPGSTDNNHYYWFHVMEHQSSHLGQILFLRKRIPPEPNINLKEKKKID</sequence>
<evidence type="ECO:0000313" key="2">
    <source>
        <dbReference type="EMBL" id="QHI38296.1"/>
    </source>
</evidence>
<dbReference type="EMBL" id="CP019288">
    <property type="protein sequence ID" value="QHI38296.1"/>
    <property type="molecule type" value="Genomic_DNA"/>
</dbReference>
<dbReference type="Gene3D" id="2.60.120.260">
    <property type="entry name" value="Galactose-binding domain-like"/>
    <property type="match status" value="1"/>
</dbReference>
<dbReference type="InterPro" id="IPR034660">
    <property type="entry name" value="DinB/YfiT-like"/>
</dbReference>
<reference evidence="2 3" key="1">
    <citation type="journal article" date="2013" name="Int. J. Syst. Evol. Microbiol.">
        <title>Kordia antarctica sp. nov., isolated from Antarctic seawater.</title>
        <authorList>
            <person name="Baek K."/>
            <person name="Choi A."/>
            <person name="Kang I."/>
            <person name="Lee K."/>
            <person name="Cho J.C."/>
        </authorList>
    </citation>
    <scope>NUCLEOTIDE SEQUENCE [LARGE SCALE GENOMIC DNA]</scope>
    <source>
        <strain evidence="2 3">IMCC3317</strain>
    </source>
</reference>